<evidence type="ECO:0000256" key="1">
    <source>
        <dbReference type="ARBA" id="ARBA00004496"/>
    </source>
</evidence>
<comment type="similarity">
    <text evidence="2 14">Belongs to the radical SAM superfamily. RlmN family.</text>
</comment>
<comment type="cofactor">
    <cofactor evidence="14">
        <name>[4Fe-4S] cluster</name>
        <dbReference type="ChEBI" id="CHEBI:49883"/>
    </cofactor>
    <text evidence="14">Binds 1 [4Fe-4S] cluster. The cluster is coordinated with 3 cysteines and an exchangeable S-adenosyl-L-methionine.</text>
</comment>
<dbReference type="PIRSF" id="PIRSF006004">
    <property type="entry name" value="CHP00048"/>
    <property type="match status" value="1"/>
</dbReference>
<sequence length="364" mass="41094">MKTNLLNFTLPKLEEYFLSIDEKKFRARQVFRWLHIYGAETFAEMTDIAKSLRAKLEEIAVIEVPKLVSEGISSDGTRKWALEVGNGNKIETVFIPEDDRGTLCVSSQVGCALECQFCSTARQGFNRNLTAGEIAGQLWWANKRLGHNPKGEKLITNVVMMGMGEPLANYDNVIDAMKIMLDDNAYNLSKRKLTLSTSGMIPGLDRLGEDCPVSLAISLHASNDEVRDRIIPLNKKYPINELLLACKRYLDKSPKDYVTFEYVMLKDVNDSLEHAIELARLVKGIECKFNLIPFNPFPNSGFESSSMNQIVRFQKVLQNAGYVTTVRKTRGDDIDAACGQLVGKVNDKTKRQEKWKNFIPLQEV</sequence>
<evidence type="ECO:0000256" key="12">
    <source>
        <dbReference type="ARBA" id="ARBA00023014"/>
    </source>
</evidence>
<keyword evidence="5 14" id="KW-0698">rRNA processing</keyword>
<dbReference type="GO" id="GO:0070040">
    <property type="term" value="F:rRNA (adenine(2503)-C2-)-methyltransferase activity"/>
    <property type="evidence" value="ECO:0007669"/>
    <property type="project" value="UniProtKB-UniRule"/>
</dbReference>
<name>A0A2I7N5K2_9NEIS</name>
<comment type="miscellaneous">
    <text evidence="14">Reaction proceeds by a ping-pong mechanism involving intermediate methylation of a conserved cysteine residue.</text>
</comment>
<dbReference type="InterPro" id="IPR027492">
    <property type="entry name" value="RNA_MTrfase_RlmN"/>
</dbReference>
<dbReference type="HAMAP" id="MF_01849">
    <property type="entry name" value="RNA_methyltr_RlmN"/>
    <property type="match status" value="1"/>
</dbReference>
<keyword evidence="13 14" id="KW-1015">Disulfide bond</keyword>
<dbReference type="KEGG" id="nba:CUN60_05270"/>
<dbReference type="GO" id="GO:0070475">
    <property type="term" value="P:rRNA base methylation"/>
    <property type="evidence" value="ECO:0007669"/>
    <property type="project" value="UniProtKB-UniRule"/>
</dbReference>
<comment type="catalytic activity">
    <reaction evidence="14">
        <text>adenosine(2503) in 23S rRNA + 2 reduced [2Fe-2S]-[ferredoxin] + 2 S-adenosyl-L-methionine = 2-methyladenosine(2503) in 23S rRNA + 5'-deoxyadenosine + L-methionine + 2 oxidized [2Fe-2S]-[ferredoxin] + S-adenosyl-L-homocysteine</text>
        <dbReference type="Rhea" id="RHEA:42916"/>
        <dbReference type="Rhea" id="RHEA-COMP:10000"/>
        <dbReference type="Rhea" id="RHEA-COMP:10001"/>
        <dbReference type="Rhea" id="RHEA-COMP:10152"/>
        <dbReference type="Rhea" id="RHEA-COMP:10282"/>
        <dbReference type="ChEBI" id="CHEBI:17319"/>
        <dbReference type="ChEBI" id="CHEBI:33737"/>
        <dbReference type="ChEBI" id="CHEBI:33738"/>
        <dbReference type="ChEBI" id="CHEBI:57844"/>
        <dbReference type="ChEBI" id="CHEBI:57856"/>
        <dbReference type="ChEBI" id="CHEBI:59789"/>
        <dbReference type="ChEBI" id="CHEBI:74411"/>
        <dbReference type="ChEBI" id="CHEBI:74497"/>
        <dbReference type="EC" id="2.1.1.192"/>
    </reaction>
</comment>
<dbReference type="PROSITE" id="PS51918">
    <property type="entry name" value="RADICAL_SAM"/>
    <property type="match status" value="1"/>
</dbReference>
<dbReference type="SFLD" id="SFLDG01062">
    <property type="entry name" value="methyltransferase_(Class_A)"/>
    <property type="match status" value="1"/>
</dbReference>
<dbReference type="FunFam" id="1.10.150.530:FF:000003">
    <property type="entry name" value="Dual-specificity RNA methyltransferase RlmN"/>
    <property type="match status" value="1"/>
</dbReference>
<dbReference type="GO" id="GO:0019843">
    <property type="term" value="F:rRNA binding"/>
    <property type="evidence" value="ECO:0007669"/>
    <property type="project" value="UniProtKB-UniRule"/>
</dbReference>
<dbReference type="CDD" id="cd01335">
    <property type="entry name" value="Radical_SAM"/>
    <property type="match status" value="1"/>
</dbReference>
<dbReference type="FunFam" id="3.20.20.70:FF:000008">
    <property type="entry name" value="Dual-specificity RNA methyltransferase RlmN"/>
    <property type="match status" value="1"/>
</dbReference>
<dbReference type="GO" id="GO:0002935">
    <property type="term" value="F:tRNA (adenine(37)-C2)-methyltransferase activity"/>
    <property type="evidence" value="ECO:0007669"/>
    <property type="project" value="UniProtKB-UniRule"/>
</dbReference>
<dbReference type="GO" id="GO:0051539">
    <property type="term" value="F:4 iron, 4 sulfur cluster binding"/>
    <property type="evidence" value="ECO:0007669"/>
    <property type="project" value="UniProtKB-UniRule"/>
</dbReference>
<dbReference type="PANTHER" id="PTHR30544:SF5">
    <property type="entry name" value="RADICAL SAM CORE DOMAIN-CONTAINING PROTEIN"/>
    <property type="match status" value="1"/>
</dbReference>
<keyword evidence="17" id="KW-1185">Reference proteome</keyword>
<evidence type="ECO:0000256" key="8">
    <source>
        <dbReference type="ARBA" id="ARBA00022691"/>
    </source>
</evidence>
<dbReference type="Gene3D" id="3.20.20.70">
    <property type="entry name" value="Aldolase class I"/>
    <property type="match status" value="1"/>
</dbReference>
<evidence type="ECO:0000256" key="14">
    <source>
        <dbReference type="HAMAP-Rule" id="MF_01849"/>
    </source>
</evidence>
<comment type="catalytic activity">
    <reaction evidence="14">
        <text>adenosine(37) in tRNA + 2 reduced [2Fe-2S]-[ferredoxin] + 2 S-adenosyl-L-methionine = 2-methyladenosine(37) in tRNA + 5'-deoxyadenosine + L-methionine + 2 oxidized [2Fe-2S]-[ferredoxin] + S-adenosyl-L-homocysteine</text>
        <dbReference type="Rhea" id="RHEA:43332"/>
        <dbReference type="Rhea" id="RHEA-COMP:10000"/>
        <dbReference type="Rhea" id="RHEA-COMP:10001"/>
        <dbReference type="Rhea" id="RHEA-COMP:10162"/>
        <dbReference type="Rhea" id="RHEA-COMP:10485"/>
        <dbReference type="ChEBI" id="CHEBI:17319"/>
        <dbReference type="ChEBI" id="CHEBI:33737"/>
        <dbReference type="ChEBI" id="CHEBI:33738"/>
        <dbReference type="ChEBI" id="CHEBI:57844"/>
        <dbReference type="ChEBI" id="CHEBI:57856"/>
        <dbReference type="ChEBI" id="CHEBI:59789"/>
        <dbReference type="ChEBI" id="CHEBI:74411"/>
        <dbReference type="ChEBI" id="CHEBI:74497"/>
        <dbReference type="EC" id="2.1.1.192"/>
    </reaction>
</comment>
<dbReference type="EMBL" id="CP024847">
    <property type="protein sequence ID" value="AUR51728.1"/>
    <property type="molecule type" value="Genomic_DNA"/>
</dbReference>
<dbReference type="RefSeq" id="WP_102951027.1">
    <property type="nucleotide sequence ID" value="NZ_CP024847.1"/>
</dbReference>
<evidence type="ECO:0000256" key="4">
    <source>
        <dbReference type="ARBA" id="ARBA00022490"/>
    </source>
</evidence>
<feature type="binding site" evidence="14">
    <location>
        <position position="295"/>
    </location>
    <ligand>
        <name>S-adenosyl-L-methionine</name>
        <dbReference type="ChEBI" id="CHEBI:59789"/>
    </ligand>
</feature>
<dbReference type="AlphaFoldDB" id="A0A2I7N5K2"/>
<feature type="active site" description="S-methylcysteine intermediate" evidence="14">
    <location>
        <position position="338"/>
    </location>
</feature>
<dbReference type="GO" id="GO:0005737">
    <property type="term" value="C:cytoplasm"/>
    <property type="evidence" value="ECO:0007669"/>
    <property type="project" value="UniProtKB-SubCell"/>
</dbReference>
<dbReference type="SFLD" id="SFLDS00029">
    <property type="entry name" value="Radical_SAM"/>
    <property type="match status" value="1"/>
</dbReference>
<dbReference type="InterPro" id="IPR013785">
    <property type="entry name" value="Aldolase_TIM"/>
</dbReference>
<gene>
    <name evidence="14 16" type="primary">rlmN</name>
    <name evidence="16" type="ORF">CUN60_05270</name>
</gene>
<evidence type="ECO:0000256" key="2">
    <source>
        <dbReference type="ARBA" id="ARBA00007544"/>
    </source>
</evidence>
<dbReference type="Pfam" id="PF04055">
    <property type="entry name" value="Radical_SAM"/>
    <property type="match status" value="1"/>
</dbReference>
<feature type="domain" description="Radical SAM core" evidence="15">
    <location>
        <begin position="97"/>
        <end position="333"/>
    </location>
</feature>
<feature type="binding site" evidence="14">
    <location>
        <position position="118"/>
    </location>
    <ligand>
        <name>[4Fe-4S] cluster</name>
        <dbReference type="ChEBI" id="CHEBI:49883"/>
        <note>4Fe-4S-S-AdoMet</note>
    </ligand>
</feature>
<dbReference type="OrthoDB" id="9793973at2"/>
<keyword evidence="12 14" id="KW-0411">Iron-sulfur</keyword>
<accession>A0A2I7N5K2</accession>
<dbReference type="InterPro" id="IPR040072">
    <property type="entry name" value="Methyltransferase_A"/>
</dbReference>
<keyword evidence="8 14" id="KW-0949">S-adenosyl-L-methionine</keyword>
<keyword evidence="3 14" id="KW-0004">4Fe-4S</keyword>
<feature type="active site" description="Proton acceptor" evidence="14">
    <location>
        <position position="91"/>
    </location>
</feature>
<feature type="binding site" evidence="14">
    <location>
        <position position="196"/>
    </location>
    <ligand>
        <name>S-adenosyl-L-methionine</name>
        <dbReference type="ChEBI" id="CHEBI:59789"/>
    </ligand>
</feature>
<reference evidence="17" key="1">
    <citation type="submission" date="2017-11" db="EMBL/GenBank/DDBJ databases">
        <authorList>
            <person name="Chan K.G."/>
            <person name="Lee L.S."/>
        </authorList>
    </citation>
    <scope>NUCLEOTIDE SEQUENCE [LARGE SCALE GENOMIC DNA]</scope>
    <source>
        <strain evidence="17">DSM 100970</strain>
    </source>
</reference>
<dbReference type="Gene3D" id="1.10.150.530">
    <property type="match status" value="1"/>
</dbReference>
<evidence type="ECO:0000256" key="3">
    <source>
        <dbReference type="ARBA" id="ARBA00022485"/>
    </source>
</evidence>
<dbReference type="SUPFAM" id="SSF102114">
    <property type="entry name" value="Radical SAM enzymes"/>
    <property type="match status" value="1"/>
</dbReference>
<organism evidence="16 17">
    <name type="scientific">Aquella oligotrophica</name>
    <dbReference type="NCBI Taxonomy" id="2067065"/>
    <lineage>
        <taxon>Bacteria</taxon>
        <taxon>Pseudomonadati</taxon>
        <taxon>Pseudomonadota</taxon>
        <taxon>Betaproteobacteria</taxon>
        <taxon>Neisseriales</taxon>
        <taxon>Neisseriaceae</taxon>
        <taxon>Aquella</taxon>
    </lineage>
</organism>
<keyword evidence="10 14" id="KW-0479">Metal-binding</keyword>
<evidence type="ECO:0000313" key="16">
    <source>
        <dbReference type="EMBL" id="AUR51728.1"/>
    </source>
</evidence>
<evidence type="ECO:0000256" key="11">
    <source>
        <dbReference type="ARBA" id="ARBA00023004"/>
    </source>
</evidence>
<evidence type="ECO:0000259" key="15">
    <source>
        <dbReference type="PROSITE" id="PS51918"/>
    </source>
</evidence>
<proteinExistence type="inferred from homology"/>
<evidence type="ECO:0000313" key="17">
    <source>
        <dbReference type="Proteomes" id="UP000236655"/>
    </source>
</evidence>
<dbReference type="InterPro" id="IPR007197">
    <property type="entry name" value="rSAM"/>
</dbReference>
<feature type="binding site" evidence="14">
    <location>
        <begin position="164"/>
        <end position="165"/>
    </location>
    <ligand>
        <name>S-adenosyl-L-methionine</name>
        <dbReference type="ChEBI" id="CHEBI:59789"/>
    </ligand>
</feature>
<dbReference type="InterPro" id="IPR058240">
    <property type="entry name" value="rSAM_sf"/>
</dbReference>
<keyword evidence="11 14" id="KW-0408">Iron</keyword>
<dbReference type="EC" id="2.1.1.192" evidence="14"/>
<dbReference type="GO" id="GO:0046872">
    <property type="term" value="F:metal ion binding"/>
    <property type="evidence" value="ECO:0007669"/>
    <property type="project" value="UniProtKB-KW"/>
</dbReference>
<comment type="function">
    <text evidence="14">Specifically methylates position 2 of adenine 2503 in 23S rRNA and position 2 of adenine 37 in tRNAs. m2A2503 modification seems to play a crucial role in the proofreading step occurring at the peptidyl transferase center and thus would serve to optimize ribosomal fidelity.</text>
</comment>
<evidence type="ECO:0000256" key="10">
    <source>
        <dbReference type="ARBA" id="ARBA00022723"/>
    </source>
</evidence>
<dbReference type="SFLD" id="SFLDF00275">
    <property type="entry name" value="adenosine_C2_methyltransferase"/>
    <property type="match status" value="1"/>
</dbReference>
<keyword evidence="9 14" id="KW-0819">tRNA processing</keyword>
<feature type="binding site" evidence="14">
    <location>
        <position position="111"/>
    </location>
    <ligand>
        <name>[4Fe-4S] cluster</name>
        <dbReference type="ChEBI" id="CHEBI:49883"/>
        <note>4Fe-4S-S-AdoMet</note>
    </ligand>
</feature>
<dbReference type="InterPro" id="IPR048641">
    <property type="entry name" value="RlmN_N"/>
</dbReference>
<dbReference type="GO" id="GO:0030488">
    <property type="term" value="P:tRNA methylation"/>
    <property type="evidence" value="ECO:0007669"/>
    <property type="project" value="UniProtKB-UniRule"/>
</dbReference>
<evidence type="ECO:0000256" key="7">
    <source>
        <dbReference type="ARBA" id="ARBA00022679"/>
    </source>
</evidence>
<protein>
    <recommendedName>
        <fullName evidence="14">Dual-specificity RNA methyltransferase RlmN</fullName>
        <ecNumber evidence="14">2.1.1.192</ecNumber>
    </recommendedName>
    <alternativeName>
        <fullName evidence="14">23S rRNA (adenine(2503)-C(2))-methyltransferase</fullName>
    </alternativeName>
    <alternativeName>
        <fullName evidence="14">23S rRNA m2A2503 methyltransferase</fullName>
    </alternativeName>
    <alternativeName>
        <fullName evidence="14">Ribosomal RNA large subunit methyltransferase N</fullName>
    </alternativeName>
    <alternativeName>
        <fullName evidence="14">tRNA (adenine(37)-C(2))-methyltransferase</fullName>
    </alternativeName>
    <alternativeName>
        <fullName evidence="14">tRNA m2A37 methyltransferase</fullName>
    </alternativeName>
</protein>
<keyword evidence="4 14" id="KW-0963">Cytoplasm</keyword>
<feature type="binding site" evidence="14">
    <location>
        <begin position="218"/>
        <end position="220"/>
    </location>
    <ligand>
        <name>S-adenosyl-L-methionine</name>
        <dbReference type="ChEBI" id="CHEBI:59789"/>
    </ligand>
</feature>
<evidence type="ECO:0000256" key="6">
    <source>
        <dbReference type="ARBA" id="ARBA00022603"/>
    </source>
</evidence>
<comment type="subcellular location">
    <subcellularLocation>
        <location evidence="1 14">Cytoplasm</location>
    </subcellularLocation>
</comment>
<feature type="binding site" evidence="14">
    <location>
        <position position="115"/>
    </location>
    <ligand>
        <name>[4Fe-4S] cluster</name>
        <dbReference type="ChEBI" id="CHEBI:49883"/>
        <note>4Fe-4S-S-AdoMet</note>
    </ligand>
</feature>
<dbReference type="PANTHER" id="PTHR30544">
    <property type="entry name" value="23S RRNA METHYLTRANSFERASE"/>
    <property type="match status" value="1"/>
</dbReference>
<keyword evidence="7 14" id="KW-0808">Transferase</keyword>
<evidence type="ECO:0000256" key="5">
    <source>
        <dbReference type="ARBA" id="ARBA00022552"/>
    </source>
</evidence>
<dbReference type="InterPro" id="IPR004383">
    <property type="entry name" value="rRNA_lsu_MTrfase_RlmN/Cfr"/>
</dbReference>
<dbReference type="NCBIfam" id="TIGR00048">
    <property type="entry name" value="rRNA_mod_RlmN"/>
    <property type="match status" value="1"/>
</dbReference>
<evidence type="ECO:0000256" key="9">
    <source>
        <dbReference type="ARBA" id="ARBA00022694"/>
    </source>
</evidence>
<comment type="caution">
    <text evidence="14">Lacks conserved residue(s) required for the propagation of feature annotation.</text>
</comment>
<dbReference type="GO" id="GO:0000049">
    <property type="term" value="F:tRNA binding"/>
    <property type="evidence" value="ECO:0007669"/>
    <property type="project" value="UniProtKB-UniRule"/>
</dbReference>
<dbReference type="Proteomes" id="UP000236655">
    <property type="component" value="Chromosome"/>
</dbReference>
<keyword evidence="6 14" id="KW-0489">Methyltransferase</keyword>
<dbReference type="Pfam" id="PF21016">
    <property type="entry name" value="RlmN_N"/>
    <property type="match status" value="1"/>
</dbReference>
<evidence type="ECO:0000256" key="13">
    <source>
        <dbReference type="ARBA" id="ARBA00023157"/>
    </source>
</evidence>